<evidence type="ECO:0000313" key="9">
    <source>
        <dbReference type="EMBL" id="QFS52786.1"/>
    </source>
</evidence>
<accession>A0A5P8WKU0</accession>
<reference evidence="9 10" key="1">
    <citation type="submission" date="2019-10" db="EMBL/GenBank/DDBJ databases">
        <title>Genomic and transcriptomic insights into the perfect genentic adaptation of a filamentous nitrogen-fixing cyanobacterium to rice fields.</title>
        <authorList>
            <person name="Chen Z."/>
        </authorList>
    </citation>
    <scope>NUCLEOTIDE SEQUENCE [LARGE SCALE GENOMIC DNA]</scope>
    <source>
        <strain evidence="9">CCNUC1</strain>
    </source>
</reference>
<evidence type="ECO:0000256" key="6">
    <source>
        <dbReference type="SAM" id="Phobius"/>
    </source>
</evidence>
<dbReference type="Proteomes" id="UP000326678">
    <property type="component" value="Chromosome pGXM03"/>
</dbReference>
<organism evidence="9 10">
    <name type="scientific">Nostoc sphaeroides CCNUC1</name>
    <dbReference type="NCBI Taxonomy" id="2653204"/>
    <lineage>
        <taxon>Bacteria</taxon>
        <taxon>Bacillati</taxon>
        <taxon>Cyanobacteriota</taxon>
        <taxon>Cyanophyceae</taxon>
        <taxon>Nostocales</taxon>
        <taxon>Nostocaceae</taxon>
        <taxon>Nostoc</taxon>
    </lineage>
</organism>
<keyword evidence="9" id="KW-0418">Kinase</keyword>
<keyword evidence="10" id="KW-1185">Reference proteome</keyword>
<evidence type="ECO:0000256" key="5">
    <source>
        <dbReference type="SAM" id="MobiDB-lite"/>
    </source>
</evidence>
<feature type="compositionally biased region" description="Basic and acidic residues" evidence="5">
    <location>
        <begin position="483"/>
        <end position="492"/>
    </location>
</feature>
<keyword evidence="2" id="KW-0697">Rotamase</keyword>
<dbReference type="InterPro" id="IPR011009">
    <property type="entry name" value="Kinase-like_dom_sf"/>
</dbReference>
<feature type="binding site" evidence="4">
    <location>
        <position position="46"/>
    </location>
    <ligand>
        <name>ATP</name>
        <dbReference type="ChEBI" id="CHEBI:30616"/>
    </ligand>
</feature>
<dbReference type="InterPro" id="IPR029000">
    <property type="entry name" value="Cyclophilin-like_dom_sf"/>
</dbReference>
<feature type="compositionally biased region" description="Low complexity" evidence="5">
    <location>
        <begin position="356"/>
        <end position="403"/>
    </location>
</feature>
<keyword evidence="6" id="KW-0812">Transmembrane</keyword>
<dbReference type="CDD" id="cd14014">
    <property type="entry name" value="STKc_PknB_like"/>
    <property type="match status" value="1"/>
</dbReference>
<feature type="domain" description="Protein kinase" evidence="7">
    <location>
        <begin position="15"/>
        <end position="276"/>
    </location>
</feature>
<dbReference type="PROSITE" id="PS50072">
    <property type="entry name" value="CSA_PPIASE_2"/>
    <property type="match status" value="1"/>
</dbReference>
<keyword evidence="6" id="KW-0472">Membrane</keyword>
<evidence type="ECO:0000259" key="8">
    <source>
        <dbReference type="PROSITE" id="PS50072"/>
    </source>
</evidence>
<feature type="compositionally biased region" description="Polar residues" evidence="5">
    <location>
        <begin position="345"/>
        <end position="355"/>
    </location>
</feature>
<dbReference type="InterPro" id="IPR017441">
    <property type="entry name" value="Protein_kinase_ATP_BS"/>
</dbReference>
<dbReference type="PROSITE" id="PS50011">
    <property type="entry name" value="PROTEIN_KINASE_DOM"/>
    <property type="match status" value="1"/>
</dbReference>
<name>A0A5P8WKU0_9NOSO</name>
<dbReference type="PROSITE" id="PS00107">
    <property type="entry name" value="PROTEIN_KINASE_ATP"/>
    <property type="match status" value="1"/>
</dbReference>
<dbReference type="PRINTS" id="PR00153">
    <property type="entry name" value="CSAPPISMRASE"/>
</dbReference>
<evidence type="ECO:0000256" key="4">
    <source>
        <dbReference type="PROSITE-ProRule" id="PRU10141"/>
    </source>
</evidence>
<feature type="domain" description="PPIase cyclophilin-type" evidence="8">
    <location>
        <begin position="436"/>
        <end position="592"/>
    </location>
</feature>
<evidence type="ECO:0000256" key="1">
    <source>
        <dbReference type="ARBA" id="ARBA00013194"/>
    </source>
</evidence>
<evidence type="ECO:0000256" key="3">
    <source>
        <dbReference type="ARBA" id="ARBA00023235"/>
    </source>
</evidence>
<evidence type="ECO:0000313" key="10">
    <source>
        <dbReference type="Proteomes" id="UP000326678"/>
    </source>
</evidence>
<keyword evidence="6" id="KW-1133">Transmembrane helix</keyword>
<keyword evidence="4" id="KW-0547">Nucleotide-binding</keyword>
<evidence type="ECO:0000256" key="2">
    <source>
        <dbReference type="ARBA" id="ARBA00023110"/>
    </source>
</evidence>
<protein>
    <recommendedName>
        <fullName evidence="1">peptidylprolyl isomerase</fullName>
        <ecNumber evidence="1">5.2.1.8</ecNumber>
    </recommendedName>
</protein>
<dbReference type="GO" id="GO:0004672">
    <property type="term" value="F:protein kinase activity"/>
    <property type="evidence" value="ECO:0007669"/>
    <property type="project" value="InterPro"/>
</dbReference>
<dbReference type="KEGG" id="nsh:GXM_10050"/>
<keyword evidence="4" id="KW-0067">ATP-binding</keyword>
<dbReference type="InterPro" id="IPR002130">
    <property type="entry name" value="Cyclophilin-type_PPIase_dom"/>
</dbReference>
<dbReference type="SUPFAM" id="SSF50891">
    <property type="entry name" value="Cyclophilin-like"/>
    <property type="match status" value="1"/>
</dbReference>
<dbReference type="AlphaFoldDB" id="A0A5P8WKU0"/>
<sequence length="613" mass="66670">MSQSSIVGKILRNRYKVVKLLGSGGFGDTYQAVDMDLPGQPQCAVKHLRPKDPNPATLPIAKSLFEREAQILYRLGNDYDQIPRLFAHFEEKGEFYLVQEFVDGDDLTKEITPGLPKNENVVLKLLQDILEVLAVVHQHNVIHRDIKPQNLMRRRRDGKIILIDFGAVKEIGVLGLNTQGQTSVTVAIGSPGYMPNEQANGRPKLCSDVYAVGIIGIQALTGLEPNQLQEDSSTGQIIWRNYAQVNSRLADVLDRMVHPYFSQRYQFAGEALQSLISTVVTTPMPVAHTVMPLQLSSQSSIYPVKQNSFYKKTLLVGGAIVLIGLGGYGIWQLYTRETGILSNPSLPTSSTKADVSNSTSTPTSNPKTDVSNSTSTPTSNPKTDVSNSTSTPTSNPSRTQSTTIAESTGESFTGFYNLPRLNGKATVVMTVKGSPITIEVDGNDAPITAGNFVDLVQKGVYKGLAFHRVVHEPQPFVVQGGDPESKDPKVRADQLGTGSYIDPKTGNARYIPLEVKPKGSDTPTYNKPFDATAQPVTLSHKKGAVAMARSQAPDSASAQFYFALEDLPFLDGNYAVFGNVTQGFDVVNKIKQGDRIDSAKVIKGAENLKNVEE</sequence>
<feature type="region of interest" description="Disordered" evidence="5">
    <location>
        <begin position="477"/>
        <end position="498"/>
    </location>
</feature>
<dbReference type="Pfam" id="PF00069">
    <property type="entry name" value="Pkinase"/>
    <property type="match status" value="1"/>
</dbReference>
<dbReference type="GO" id="GO:0003755">
    <property type="term" value="F:peptidyl-prolyl cis-trans isomerase activity"/>
    <property type="evidence" value="ECO:0007669"/>
    <property type="project" value="UniProtKB-KW"/>
</dbReference>
<dbReference type="InterPro" id="IPR044665">
    <property type="entry name" value="E_coli_cyclophilin_A-like"/>
</dbReference>
<dbReference type="SMART" id="SM00220">
    <property type="entry name" value="S_TKc"/>
    <property type="match status" value="1"/>
</dbReference>
<keyword evidence="3" id="KW-0413">Isomerase</keyword>
<dbReference type="SUPFAM" id="SSF56112">
    <property type="entry name" value="Protein kinase-like (PK-like)"/>
    <property type="match status" value="1"/>
</dbReference>
<dbReference type="Pfam" id="PF00160">
    <property type="entry name" value="Pro_isomerase"/>
    <property type="match status" value="1"/>
</dbReference>
<dbReference type="Gene3D" id="1.10.510.10">
    <property type="entry name" value="Transferase(Phosphotransferase) domain 1"/>
    <property type="match status" value="1"/>
</dbReference>
<dbReference type="InterPro" id="IPR000719">
    <property type="entry name" value="Prot_kinase_dom"/>
</dbReference>
<dbReference type="EMBL" id="CP045230">
    <property type="protein sequence ID" value="QFS52786.1"/>
    <property type="molecule type" value="Genomic_DNA"/>
</dbReference>
<keyword evidence="9" id="KW-0808">Transferase</keyword>
<proteinExistence type="predicted"/>
<dbReference type="Gene3D" id="2.40.100.10">
    <property type="entry name" value="Cyclophilin-like"/>
    <property type="match status" value="1"/>
</dbReference>
<evidence type="ECO:0000259" key="7">
    <source>
        <dbReference type="PROSITE" id="PS50011"/>
    </source>
</evidence>
<dbReference type="GO" id="GO:0005524">
    <property type="term" value="F:ATP binding"/>
    <property type="evidence" value="ECO:0007669"/>
    <property type="project" value="UniProtKB-UniRule"/>
</dbReference>
<dbReference type="PANTHER" id="PTHR43246">
    <property type="entry name" value="PEPTIDYL-PROLYL CIS-TRANS ISOMERASE CYP38, CHLOROPLASTIC"/>
    <property type="match status" value="1"/>
</dbReference>
<feature type="region of interest" description="Disordered" evidence="5">
    <location>
        <begin position="345"/>
        <end position="406"/>
    </location>
</feature>
<gene>
    <name evidence="9" type="ORF">GXM_10050</name>
</gene>
<feature type="transmembrane region" description="Helical" evidence="6">
    <location>
        <begin position="314"/>
        <end position="334"/>
    </location>
</feature>
<dbReference type="Gene3D" id="3.30.200.20">
    <property type="entry name" value="Phosphorylase Kinase, domain 1"/>
    <property type="match status" value="1"/>
</dbReference>
<dbReference type="EC" id="5.2.1.8" evidence="1"/>